<gene>
    <name evidence="1" type="ORF">PoMZ_05955</name>
</gene>
<name>A0A4P7NPV1_PYROR</name>
<feature type="non-terminal residue" evidence="1">
    <location>
        <position position="1"/>
    </location>
</feature>
<accession>A0A4P7NPV1</accession>
<evidence type="ECO:0000313" key="2">
    <source>
        <dbReference type="Proteomes" id="UP000294847"/>
    </source>
</evidence>
<reference evidence="1 2" key="1">
    <citation type="journal article" date="2019" name="Mol. Biol. Evol.">
        <title>Blast fungal genomes show frequent chromosomal changes, gene gains and losses, and effector gene turnover.</title>
        <authorList>
            <person name="Gomez Luciano L.B."/>
            <person name="Jason Tsai I."/>
            <person name="Chuma I."/>
            <person name="Tosa Y."/>
            <person name="Chen Y.H."/>
            <person name="Li J.Y."/>
            <person name="Li M.Y."/>
            <person name="Jade Lu M.Y."/>
            <person name="Nakayashiki H."/>
            <person name="Li W.H."/>
        </authorList>
    </citation>
    <scope>NUCLEOTIDE SEQUENCE [LARGE SCALE GENOMIC DNA]</scope>
    <source>
        <strain evidence="1">MZ5-1-6</strain>
    </source>
</reference>
<evidence type="ECO:0000313" key="1">
    <source>
        <dbReference type="EMBL" id="QBZ64260.1"/>
    </source>
</evidence>
<organism evidence="1 2">
    <name type="scientific">Pyricularia oryzae</name>
    <name type="common">Rice blast fungus</name>
    <name type="synonym">Magnaporthe oryzae</name>
    <dbReference type="NCBI Taxonomy" id="318829"/>
    <lineage>
        <taxon>Eukaryota</taxon>
        <taxon>Fungi</taxon>
        <taxon>Dikarya</taxon>
        <taxon>Ascomycota</taxon>
        <taxon>Pezizomycotina</taxon>
        <taxon>Sordariomycetes</taxon>
        <taxon>Sordariomycetidae</taxon>
        <taxon>Magnaporthales</taxon>
        <taxon>Pyriculariaceae</taxon>
        <taxon>Pyricularia</taxon>
    </lineage>
</organism>
<proteinExistence type="predicted"/>
<dbReference type="Proteomes" id="UP000294847">
    <property type="component" value="Chromosome 6"/>
</dbReference>
<protein>
    <submittedName>
        <fullName evidence="1">Uncharacterized protein</fullName>
    </submittedName>
</protein>
<dbReference type="EMBL" id="CP034209">
    <property type="protein sequence ID" value="QBZ64260.1"/>
    <property type="molecule type" value="Genomic_DNA"/>
</dbReference>
<sequence length="382" mass="42976">FVVDGKGYFANITDTEGPIAKIFSDCDNSVDISPRIDDVQHEIKSSVWDQDEELDVIDFDELLVSPGDSSDNLGIFQDWPIPILDMETEWEDLHSEATHAPSIEDAELLGLNDEKTLWDDNIYDDPLHVLQRAAANKKERYKDFLHNYSEESLLEKIQAQCPEAWGLLSDPTGLTQRQLATFTSMPEATSVKGPGWYMSVIMDSQNWHWWKLYTGQSKAVCRRVRSHYAEKSDGHGIFHRLWSALPTRMAFLFSLGSCDQASSGFHPNDLGLWLNIVEKFFLHLGSKRCQHPPFPQWPLHIGNDCQKLGSTLPTLSTKDIDLRLSNLSTLNSASYIGTGECVFPAVCARQLVFKNTSVNCGGMPTQRKVIQPVSLFIVAVAK</sequence>
<dbReference type="AlphaFoldDB" id="A0A4P7NPV1"/>